<protein>
    <submittedName>
        <fullName evidence="1">Uncharacterized protein</fullName>
    </submittedName>
</protein>
<dbReference type="EMBL" id="BBVC01000042">
    <property type="protein sequence ID" value="GAO98319.1"/>
    <property type="molecule type" value="Genomic_DNA"/>
</dbReference>
<evidence type="ECO:0000313" key="1">
    <source>
        <dbReference type="EMBL" id="GAO98319.1"/>
    </source>
</evidence>
<comment type="caution">
    <text evidence="1">The sequence shown here is derived from an EMBL/GenBank/DDBJ whole genome shotgun (WGS) entry which is preliminary data.</text>
</comment>
<evidence type="ECO:0000313" key="2">
    <source>
        <dbReference type="Proteomes" id="UP000036771"/>
    </source>
</evidence>
<sequence length="76" mass="9116">MKIFLKNLIDFTNLSNKFREIKVIQIAEELVQNRIFILLILKNTYMVCPSDFYGINNINYEKNFRSYLFYSGLNHS</sequence>
<dbReference type="AlphaFoldDB" id="A0A0K8MEK9"/>
<dbReference type="STRING" id="1629334.Cva_00968"/>
<name>A0A0K8MEK9_9PROT</name>
<keyword evidence="2" id="KW-1185">Reference proteome</keyword>
<accession>A0A0K8MEK9</accession>
<dbReference type="Proteomes" id="UP000036771">
    <property type="component" value="Unassembled WGS sequence"/>
</dbReference>
<proteinExistence type="predicted"/>
<gene>
    <name evidence="1" type="ORF">Cva_00968</name>
</gene>
<organism evidence="1 2">
    <name type="scientific">Caedimonas varicaedens</name>
    <dbReference type="NCBI Taxonomy" id="1629334"/>
    <lineage>
        <taxon>Bacteria</taxon>
        <taxon>Pseudomonadati</taxon>
        <taxon>Pseudomonadota</taxon>
        <taxon>Alphaproteobacteria</taxon>
        <taxon>Holosporales</taxon>
        <taxon>Caedimonadaceae</taxon>
        <taxon>Caedimonas</taxon>
    </lineage>
</organism>
<reference evidence="1 2" key="1">
    <citation type="submission" date="2015-03" db="EMBL/GenBank/DDBJ databases">
        <title>Caedibacter varicaedens, whole genome shotgun sequence.</title>
        <authorList>
            <person name="Suzuki H."/>
            <person name="Dapper A.L."/>
            <person name="Gibson A.K."/>
            <person name="Jackson C."/>
            <person name="Lee H."/>
            <person name="Pejaver V.R."/>
            <person name="Doak T."/>
            <person name="Lynch M."/>
        </authorList>
    </citation>
    <scope>NUCLEOTIDE SEQUENCE [LARGE SCALE GENOMIC DNA]</scope>
</reference>